<dbReference type="GeneID" id="24919917"/>
<evidence type="ECO:0000313" key="2">
    <source>
        <dbReference type="Proteomes" id="UP000008312"/>
    </source>
</evidence>
<keyword evidence="2" id="KW-1185">Reference proteome</keyword>
<dbReference type="InterPro" id="IPR032675">
    <property type="entry name" value="LRR_dom_sf"/>
</dbReference>
<gene>
    <name evidence="1" type="ORF">GSBLH_T00002777001</name>
</gene>
<dbReference type="InParanoid" id="D8M2W2"/>
<dbReference type="Proteomes" id="UP000008312">
    <property type="component" value="Unassembled WGS sequence"/>
</dbReference>
<dbReference type="Pfam" id="PF13516">
    <property type="entry name" value="LRR_6"/>
    <property type="match status" value="1"/>
</dbReference>
<proteinExistence type="predicted"/>
<dbReference type="SUPFAM" id="SSF52047">
    <property type="entry name" value="RNI-like"/>
    <property type="match status" value="1"/>
</dbReference>
<dbReference type="RefSeq" id="XP_012896733.1">
    <property type="nucleotide sequence ID" value="XM_013041279.1"/>
</dbReference>
<protein>
    <submittedName>
        <fullName evidence="1">Uncharacterized protein</fullName>
    </submittedName>
</protein>
<dbReference type="SMART" id="SM00368">
    <property type="entry name" value="LRR_RI"/>
    <property type="match status" value="2"/>
</dbReference>
<dbReference type="OrthoDB" id="120976at2759"/>
<dbReference type="Gene3D" id="3.80.10.10">
    <property type="entry name" value="Ribonuclease Inhibitor"/>
    <property type="match status" value="1"/>
</dbReference>
<evidence type="ECO:0000313" key="1">
    <source>
        <dbReference type="EMBL" id="CBK22685.2"/>
    </source>
</evidence>
<name>D8M2W2_BLAHO</name>
<sequence>MAFLEELERSKDTPQTIQCIDFSFAGIGNDGFTRFVDLFIDNPHLKLRELRLQGNNLGPNQITYLTNQLHFGSLSASKAFIFPDLRVLDLSNNPLGNEGVSQLFLLFKHNCFPDLRQVFLLNCRFGTDIASTLLSIHLHENNLINFVTGATQASLMPRGEQSIIERLEERIEAGSLRNLEIRETVSDACLQLYFSLAVANCVNTVEKIVLKNVDLSGGAFHLVSAILRRYVAYGRCGRLASLSLIECNLDDSHVPSLLRLLRTLAAHRSDFPGFPGFSFLNLEGFPGFSD</sequence>
<dbReference type="InterPro" id="IPR001611">
    <property type="entry name" value="Leu-rich_rpt"/>
</dbReference>
<dbReference type="EMBL" id="FN668650">
    <property type="protein sequence ID" value="CBK22685.2"/>
    <property type="molecule type" value="Genomic_DNA"/>
</dbReference>
<reference evidence="1" key="1">
    <citation type="submission" date="2010-02" db="EMBL/GenBank/DDBJ databases">
        <title>Sequencing and annotation of the Blastocystis hominis genome.</title>
        <authorList>
            <person name="Wincker P."/>
        </authorList>
    </citation>
    <scope>NUCLEOTIDE SEQUENCE</scope>
    <source>
        <strain evidence="1">Singapore isolate B</strain>
    </source>
</reference>
<organism evidence="1">
    <name type="scientific">Blastocystis hominis</name>
    <dbReference type="NCBI Taxonomy" id="12968"/>
    <lineage>
        <taxon>Eukaryota</taxon>
        <taxon>Sar</taxon>
        <taxon>Stramenopiles</taxon>
        <taxon>Bigyra</taxon>
        <taxon>Opalozoa</taxon>
        <taxon>Opalinata</taxon>
        <taxon>Blastocystidae</taxon>
        <taxon>Blastocystis</taxon>
    </lineage>
</organism>
<accession>D8M2W2</accession>
<dbReference type="AlphaFoldDB" id="D8M2W2"/>